<evidence type="ECO:0000313" key="9">
    <source>
        <dbReference type="Proteomes" id="UP001328107"/>
    </source>
</evidence>
<comment type="caution">
    <text evidence="8">The sequence shown here is derived from an EMBL/GenBank/DDBJ whole genome shotgun (WGS) entry which is preliminary data.</text>
</comment>
<keyword evidence="5" id="KW-0804">Transcription</keyword>
<name>A0AAN4Z282_9BILA</name>
<keyword evidence="4" id="KW-0805">Transcription regulation</keyword>
<dbReference type="Pfam" id="PF07904">
    <property type="entry name" value="Eaf7"/>
    <property type="match status" value="1"/>
</dbReference>
<feature type="compositionally biased region" description="Basic and acidic residues" evidence="7">
    <location>
        <begin position="169"/>
        <end position="179"/>
    </location>
</feature>
<gene>
    <name evidence="8" type="ORF">PMAYCL1PPCAC_02918</name>
</gene>
<feature type="compositionally biased region" description="Low complexity" evidence="7">
    <location>
        <begin position="199"/>
        <end position="208"/>
    </location>
</feature>
<evidence type="ECO:0000256" key="4">
    <source>
        <dbReference type="ARBA" id="ARBA00023015"/>
    </source>
</evidence>
<dbReference type="GO" id="GO:0005634">
    <property type="term" value="C:nucleus"/>
    <property type="evidence" value="ECO:0007669"/>
    <property type="project" value="UniProtKB-SubCell"/>
</dbReference>
<comment type="similarity">
    <text evidence="2">Belongs to the EAF7 family.</text>
</comment>
<dbReference type="GO" id="GO:0006357">
    <property type="term" value="P:regulation of transcription by RNA polymerase II"/>
    <property type="evidence" value="ECO:0007669"/>
    <property type="project" value="TreeGrafter"/>
</dbReference>
<feature type="compositionally biased region" description="Polar residues" evidence="7">
    <location>
        <begin position="219"/>
        <end position="231"/>
    </location>
</feature>
<dbReference type="AlphaFoldDB" id="A0AAN4Z282"/>
<protein>
    <submittedName>
        <fullName evidence="8">Uncharacterized protein</fullName>
    </submittedName>
</protein>
<evidence type="ECO:0000256" key="7">
    <source>
        <dbReference type="SAM" id="MobiDB-lite"/>
    </source>
</evidence>
<reference evidence="9" key="1">
    <citation type="submission" date="2022-10" db="EMBL/GenBank/DDBJ databases">
        <title>Genome assembly of Pristionchus species.</title>
        <authorList>
            <person name="Yoshida K."/>
            <person name="Sommer R.J."/>
        </authorList>
    </citation>
    <scope>NUCLEOTIDE SEQUENCE [LARGE SCALE GENOMIC DNA]</scope>
    <source>
        <strain evidence="9">RS5460</strain>
    </source>
</reference>
<dbReference type="InterPro" id="IPR012423">
    <property type="entry name" value="Eaf7/MRGBP"/>
</dbReference>
<feature type="region of interest" description="Disordered" evidence="7">
    <location>
        <begin position="169"/>
        <end position="231"/>
    </location>
</feature>
<evidence type="ECO:0000256" key="2">
    <source>
        <dbReference type="ARBA" id="ARBA00007117"/>
    </source>
</evidence>
<sequence>MPNMQLKTKKSEDEIKRLFFDPNLKKASSSRGLGVVNENALHEWTEVSELRLFSKVVYFKPAGVNRHFNLGQLVNYMNNIYEDEEHTDFQVFLTPEDFKLYKKRREITNKPDIIIFKPAYKIRPTPEMIMTKLREFYDMETVENHEYLPDCFTEKSVFVVSREMLENEKAGSVSKEAERAMSTPVPTLKRKLEKEENSRSGSPSLSGPSRKKKALALDNSRSSSPTGSKKQ</sequence>
<keyword evidence="6" id="KW-0539">Nucleus</keyword>
<dbReference type="GO" id="GO:0006325">
    <property type="term" value="P:chromatin organization"/>
    <property type="evidence" value="ECO:0007669"/>
    <property type="project" value="UniProtKB-KW"/>
</dbReference>
<evidence type="ECO:0000256" key="5">
    <source>
        <dbReference type="ARBA" id="ARBA00023163"/>
    </source>
</evidence>
<dbReference type="PANTHER" id="PTHR13581">
    <property type="entry name" value="MRG-BINDING PROTEIN"/>
    <property type="match status" value="1"/>
</dbReference>
<keyword evidence="3" id="KW-0156">Chromatin regulator</keyword>
<dbReference type="Proteomes" id="UP001328107">
    <property type="component" value="Unassembled WGS sequence"/>
</dbReference>
<accession>A0AAN4Z282</accession>
<evidence type="ECO:0000256" key="6">
    <source>
        <dbReference type="ARBA" id="ARBA00023242"/>
    </source>
</evidence>
<evidence type="ECO:0000256" key="3">
    <source>
        <dbReference type="ARBA" id="ARBA00022853"/>
    </source>
</evidence>
<proteinExistence type="inferred from homology"/>
<dbReference type="EMBL" id="BTRK01000001">
    <property type="protein sequence ID" value="GMR32723.1"/>
    <property type="molecule type" value="Genomic_DNA"/>
</dbReference>
<evidence type="ECO:0000256" key="1">
    <source>
        <dbReference type="ARBA" id="ARBA00004123"/>
    </source>
</evidence>
<comment type="subcellular location">
    <subcellularLocation>
        <location evidence="1">Nucleus</location>
    </subcellularLocation>
</comment>
<dbReference type="PANTHER" id="PTHR13581:SF5">
    <property type="entry name" value="MRG_MORF4L-BINDING PROTEIN"/>
    <property type="match status" value="1"/>
</dbReference>
<keyword evidence="9" id="KW-1185">Reference proteome</keyword>
<dbReference type="GO" id="GO:0035267">
    <property type="term" value="C:NuA4 histone acetyltransferase complex"/>
    <property type="evidence" value="ECO:0007669"/>
    <property type="project" value="TreeGrafter"/>
</dbReference>
<evidence type="ECO:0000313" key="8">
    <source>
        <dbReference type="EMBL" id="GMR32723.1"/>
    </source>
</evidence>
<organism evidence="8 9">
    <name type="scientific">Pristionchus mayeri</name>
    <dbReference type="NCBI Taxonomy" id="1317129"/>
    <lineage>
        <taxon>Eukaryota</taxon>
        <taxon>Metazoa</taxon>
        <taxon>Ecdysozoa</taxon>
        <taxon>Nematoda</taxon>
        <taxon>Chromadorea</taxon>
        <taxon>Rhabditida</taxon>
        <taxon>Rhabditina</taxon>
        <taxon>Diplogasteromorpha</taxon>
        <taxon>Diplogasteroidea</taxon>
        <taxon>Neodiplogasteridae</taxon>
        <taxon>Pristionchus</taxon>
    </lineage>
</organism>